<sequence length="440" mass="48504">MIVGLEDNAYLLTLKRRDSDQESKRSNPDGFIRYPEDEEDDRGAKLFILTVGTFLAVVFYLGYKALDDMGATAPASLEPPRIELAVNDDQGSGADTDHFVEISKRLSDRLLASSMVSRPYTEQIVGKDADYLLSITFDTDGDGVSKAYLALEDSENDVLYNGTINVDPQNESQFRNDLQAALVYLTAPNGIIANEERKTIIGQPKSGYQCFLAIEGRRTQGSDASTIVDRCLADFPDSDYRSFWLARRAFNGFQQLADQGKPVSKSAAPWRSLKLALDADPRNPYANFVAAKVELAEGNCDEAKLFIERAEEKGISYPTLIAAMEADASACPNIVTSSNARQLVTSMIEQNPSPDPLLQLYLVVSALAAEDIEAARMIEKRRNKDLPEGRIASTGDLLGKAIRDPAFAENNEDTLAKSLSVFVWDKRAVRKMIETAKNQT</sequence>
<accession>A0A0M5KYN0</accession>
<name>A0A0M5KYN0_9SPHN</name>
<dbReference type="KEGG" id="aep:AMC99_01552"/>
<keyword evidence="1" id="KW-0472">Membrane</keyword>
<keyword evidence="3" id="KW-1185">Reference proteome</keyword>
<proteinExistence type="predicted"/>
<protein>
    <submittedName>
        <fullName evidence="2">Uncharacterized protein</fullName>
    </submittedName>
</protein>
<keyword evidence="1" id="KW-1133">Transmembrane helix</keyword>
<organism evidence="2 3">
    <name type="scientific">Altererythrobacter epoxidivorans</name>
    <dbReference type="NCBI Taxonomy" id="361183"/>
    <lineage>
        <taxon>Bacteria</taxon>
        <taxon>Pseudomonadati</taxon>
        <taxon>Pseudomonadota</taxon>
        <taxon>Alphaproteobacteria</taxon>
        <taxon>Sphingomonadales</taxon>
        <taxon>Erythrobacteraceae</taxon>
        <taxon>Altererythrobacter</taxon>
    </lineage>
</organism>
<evidence type="ECO:0000256" key="1">
    <source>
        <dbReference type="SAM" id="Phobius"/>
    </source>
</evidence>
<keyword evidence="1" id="KW-0812">Transmembrane</keyword>
<dbReference type="Proteomes" id="UP000057938">
    <property type="component" value="Chromosome"/>
</dbReference>
<dbReference type="PATRIC" id="fig|361183.4.peg.1525"/>
<gene>
    <name evidence="2" type="ORF">AMC99_01552</name>
</gene>
<dbReference type="AlphaFoldDB" id="A0A0M5KYN0"/>
<dbReference type="EMBL" id="CP012669">
    <property type="protein sequence ID" value="ALE16844.1"/>
    <property type="molecule type" value="Genomic_DNA"/>
</dbReference>
<evidence type="ECO:0000313" key="3">
    <source>
        <dbReference type="Proteomes" id="UP000057938"/>
    </source>
</evidence>
<evidence type="ECO:0000313" key="2">
    <source>
        <dbReference type="EMBL" id="ALE16844.1"/>
    </source>
</evidence>
<reference evidence="2 3" key="1">
    <citation type="submission" date="2015-09" db="EMBL/GenBank/DDBJ databases">
        <title>Complete genome sequence of a benzo[a]pyrene-degrading bacterium Altererythrobacter epoxidivorans CGMCC 1.7731T.</title>
        <authorList>
            <person name="Li Z."/>
            <person name="Cheng H."/>
            <person name="Huo Y."/>
            <person name="Xu X."/>
        </authorList>
    </citation>
    <scope>NUCLEOTIDE SEQUENCE [LARGE SCALE GENOMIC DNA]</scope>
    <source>
        <strain evidence="2 3">CGMCC 1.7731</strain>
    </source>
</reference>
<feature type="transmembrane region" description="Helical" evidence="1">
    <location>
        <begin position="44"/>
        <end position="63"/>
    </location>
</feature>